<evidence type="ECO:0000256" key="1">
    <source>
        <dbReference type="SAM" id="MobiDB-lite"/>
    </source>
</evidence>
<sequence length="75" mass="8442">MANMDLSKIQEAIANASNNEQLIGEMRKAYSKLQAAFDEFSVVFQSDYQPAKKERKPRAEGAKRPGRPKKVENQG</sequence>
<keyword evidence="3" id="KW-1185">Reference proteome</keyword>
<feature type="compositionally biased region" description="Basic and acidic residues" evidence="1">
    <location>
        <begin position="57"/>
        <end position="75"/>
    </location>
</feature>
<dbReference type="EMBL" id="MTSE01000009">
    <property type="protein sequence ID" value="OUJ72709.1"/>
    <property type="molecule type" value="Genomic_DNA"/>
</dbReference>
<reference evidence="2 3" key="1">
    <citation type="submission" date="2017-01" db="EMBL/GenBank/DDBJ databases">
        <title>A new Hymenobacter.</title>
        <authorList>
            <person name="Liang Y."/>
            <person name="Feng F."/>
        </authorList>
    </citation>
    <scope>NUCLEOTIDE SEQUENCE [LARGE SCALE GENOMIC DNA]</scope>
    <source>
        <strain evidence="2">MIMBbqt21</strain>
    </source>
</reference>
<name>A0A243WBG4_9BACT</name>
<dbReference type="AlphaFoldDB" id="A0A243WBG4"/>
<feature type="region of interest" description="Disordered" evidence="1">
    <location>
        <begin position="47"/>
        <end position="75"/>
    </location>
</feature>
<evidence type="ECO:0000313" key="2">
    <source>
        <dbReference type="EMBL" id="OUJ72709.1"/>
    </source>
</evidence>
<dbReference type="RefSeq" id="WP_143436549.1">
    <property type="nucleotide sequence ID" value="NZ_MTSE01000009.1"/>
</dbReference>
<dbReference type="Proteomes" id="UP000194873">
    <property type="component" value="Unassembled WGS sequence"/>
</dbReference>
<organism evidence="2 3">
    <name type="scientific">Hymenobacter crusticola</name>
    <dbReference type="NCBI Taxonomy" id="1770526"/>
    <lineage>
        <taxon>Bacteria</taxon>
        <taxon>Pseudomonadati</taxon>
        <taxon>Bacteroidota</taxon>
        <taxon>Cytophagia</taxon>
        <taxon>Cytophagales</taxon>
        <taxon>Hymenobacteraceae</taxon>
        <taxon>Hymenobacter</taxon>
    </lineage>
</organism>
<gene>
    <name evidence="2" type="ORF">BXP70_17555</name>
</gene>
<protein>
    <submittedName>
        <fullName evidence="2">Uncharacterized protein</fullName>
    </submittedName>
</protein>
<dbReference type="OrthoDB" id="885558at2"/>
<accession>A0A243WBG4</accession>
<comment type="caution">
    <text evidence="2">The sequence shown here is derived from an EMBL/GenBank/DDBJ whole genome shotgun (WGS) entry which is preliminary data.</text>
</comment>
<proteinExistence type="predicted"/>
<evidence type="ECO:0000313" key="3">
    <source>
        <dbReference type="Proteomes" id="UP000194873"/>
    </source>
</evidence>